<proteinExistence type="inferred from homology"/>
<feature type="domain" description="Pectate disaccharide-lyase-like N-terminal" evidence="11">
    <location>
        <begin position="71"/>
        <end position="121"/>
    </location>
</feature>
<gene>
    <name evidence="12" type="ORF">HNR09_001270</name>
</gene>
<dbReference type="GO" id="GO:0005576">
    <property type="term" value="C:extracellular region"/>
    <property type="evidence" value="ECO:0007669"/>
    <property type="project" value="UniProtKB-SubCell"/>
</dbReference>
<dbReference type="GO" id="GO:0016837">
    <property type="term" value="F:carbon-oxygen lyase activity, acting on polysaccharides"/>
    <property type="evidence" value="ECO:0007669"/>
    <property type="project" value="TreeGrafter"/>
</dbReference>
<evidence type="ECO:0000313" key="12">
    <source>
        <dbReference type="EMBL" id="NYJ77859.1"/>
    </source>
</evidence>
<evidence type="ECO:0000313" key="13">
    <source>
        <dbReference type="Proteomes" id="UP000535437"/>
    </source>
</evidence>
<comment type="caution">
    <text evidence="12">The sequence shown here is derived from an EMBL/GenBank/DDBJ whole genome shotgun (WGS) entry which is preliminary data.</text>
</comment>
<evidence type="ECO:0000259" key="11">
    <source>
        <dbReference type="Pfam" id="PF25849"/>
    </source>
</evidence>
<evidence type="ECO:0000256" key="7">
    <source>
        <dbReference type="ARBA" id="ARBA00023239"/>
    </source>
</evidence>
<keyword evidence="13" id="KW-1185">Reference proteome</keyword>
<feature type="region of interest" description="Disordered" evidence="9">
    <location>
        <begin position="274"/>
        <end position="301"/>
    </location>
</feature>
<evidence type="ECO:0000256" key="3">
    <source>
        <dbReference type="ARBA" id="ARBA00022525"/>
    </source>
</evidence>
<dbReference type="Proteomes" id="UP000535437">
    <property type="component" value="Unassembled WGS sequence"/>
</dbReference>
<keyword evidence="6" id="KW-0106">Calcium</keyword>
<dbReference type="InterPro" id="IPR052052">
    <property type="entry name" value="Polysaccharide_Lyase_9"/>
</dbReference>
<comment type="similarity">
    <text evidence="8">Belongs to the polysaccharide lyase 9 family.</text>
</comment>
<sequence>MHSTRRRASLALLTASALLATSMAGATASPEASTGPEEVERWHTAHAGVGSGGEVTEHDDGTLTFDAVGNSGKVADSEDGFWYHYTEIDPEAENFTLEATFEVEEAAQKDNQSGFGLIAVDDFIPDSGAARYFNSAGTQIAKFHTSLDGETGTRYGTPGGKVVHGYTESSTQNSSDRDMSDSRAFDWHHKDGLVEGDNANPPRFEAGDVYELTLRKSNTGFHAIWHRDGEELESISYDPDMLLVQDDERYYVGLFTARNIRTAVTDWSFTTIHPDDDEDPLERPTEQVTPTLSTDITSTTPHSEIEVPLLADAYGEAVILDEDGEEVTETVDLEPGQRERVPLGGLESGDNSFTARLTPDEEQPHYEDWEELASTDPVELELSFHVARFGDPGESLHVAPDGDADGDGTQAGPLDLPTAVAYAQPGQQIVLAEGTYQPQEAIVVERGRDGTAEEPITLMSSPHGRATLDLSESSSGGLVLRGDHWHLHDLEITRSRGYQKPLLIQGHHNVIERIETHHNGDTGLQISGNGHEPFEMWPLHNLVVSSESHNNADPNVNDADGFAAKLTVGEGNVFRHTISHHNIDDGYDLYAKSTTGSIGTVTIEDSVAYNNGWLKEEGLDVLRQGNGFKLGGESMPGDHLLRNSVSYNNLSHGVTSNSGPDVRLEEVTTVGNGMVSEEMSGSGIQLHTNAAETAYEITGALSWRGSREDSLQLDQEDTWLLQDPSNYFDGQRAGEDDSRPAAVAEDWFESMDVDDIRPEIGEDGSVQMHGLLELTDVAPEGTGARIGAIEEPTIIELLPEVGSGSEGGEDGVGAPPRGPGSNNGRGHGPGENPGQGQGRGVVDHPVHG</sequence>
<evidence type="ECO:0000256" key="4">
    <source>
        <dbReference type="ARBA" id="ARBA00022723"/>
    </source>
</evidence>
<name>A0A7Z0GLT6_9MICC</name>
<feature type="signal peptide" evidence="10">
    <location>
        <begin position="1"/>
        <end position="28"/>
    </location>
</feature>
<dbReference type="PANTHER" id="PTHR40088:SF1">
    <property type="entry name" value="PECTATE LYASE PEL9"/>
    <property type="match status" value="1"/>
</dbReference>
<dbReference type="InterPro" id="IPR058953">
    <property type="entry name" value="PelX-like_N"/>
</dbReference>
<keyword evidence="7" id="KW-0456">Lyase</keyword>
<dbReference type="InterPro" id="IPR011050">
    <property type="entry name" value="Pectin_lyase_fold/virulence"/>
</dbReference>
<dbReference type="PANTHER" id="PTHR40088">
    <property type="entry name" value="PECTATE LYASE (EUROFUNG)"/>
    <property type="match status" value="1"/>
</dbReference>
<feature type="chain" id="PRO_5031141548" description="Pectate disaccharide-lyase-like N-terminal domain-containing protein" evidence="10">
    <location>
        <begin position="29"/>
        <end position="848"/>
    </location>
</feature>
<keyword evidence="5 10" id="KW-0732">Signal</keyword>
<evidence type="ECO:0000256" key="6">
    <source>
        <dbReference type="ARBA" id="ARBA00022837"/>
    </source>
</evidence>
<comment type="subcellular location">
    <subcellularLocation>
        <location evidence="2">Secreted</location>
    </subcellularLocation>
</comment>
<dbReference type="EMBL" id="JACCFY010000001">
    <property type="protein sequence ID" value="NYJ77859.1"/>
    <property type="molecule type" value="Genomic_DNA"/>
</dbReference>
<feature type="compositionally biased region" description="Gly residues" evidence="9">
    <location>
        <begin position="821"/>
        <end position="839"/>
    </location>
</feature>
<feature type="region of interest" description="Disordered" evidence="9">
    <location>
        <begin position="324"/>
        <end position="353"/>
    </location>
</feature>
<feature type="region of interest" description="Disordered" evidence="9">
    <location>
        <begin position="151"/>
        <end position="181"/>
    </location>
</feature>
<protein>
    <recommendedName>
        <fullName evidence="11">Pectate disaccharide-lyase-like N-terminal domain-containing protein</fullName>
    </recommendedName>
</protein>
<feature type="compositionally biased region" description="Low complexity" evidence="9">
    <location>
        <begin position="289"/>
        <end position="301"/>
    </location>
</feature>
<dbReference type="SMART" id="SM00710">
    <property type="entry name" value="PbH1"/>
    <property type="match status" value="5"/>
</dbReference>
<dbReference type="SUPFAM" id="SSF51126">
    <property type="entry name" value="Pectin lyase-like"/>
    <property type="match status" value="1"/>
</dbReference>
<dbReference type="Pfam" id="PF25849">
    <property type="entry name" value="PelX_N"/>
    <property type="match status" value="2"/>
</dbReference>
<evidence type="ECO:0000256" key="1">
    <source>
        <dbReference type="ARBA" id="ARBA00001913"/>
    </source>
</evidence>
<evidence type="ECO:0000256" key="10">
    <source>
        <dbReference type="SAM" id="SignalP"/>
    </source>
</evidence>
<dbReference type="Gene3D" id="2.160.20.10">
    <property type="entry name" value="Single-stranded right-handed beta-helix, Pectin lyase-like"/>
    <property type="match status" value="1"/>
</dbReference>
<evidence type="ECO:0000256" key="8">
    <source>
        <dbReference type="ARBA" id="ARBA00038263"/>
    </source>
</evidence>
<organism evidence="12 13">
    <name type="scientific">Nesterenkonia xinjiangensis</name>
    <dbReference type="NCBI Taxonomy" id="225327"/>
    <lineage>
        <taxon>Bacteria</taxon>
        <taxon>Bacillati</taxon>
        <taxon>Actinomycetota</taxon>
        <taxon>Actinomycetes</taxon>
        <taxon>Micrococcales</taxon>
        <taxon>Micrococcaceae</taxon>
        <taxon>Nesterenkonia</taxon>
    </lineage>
</organism>
<dbReference type="RefSeq" id="WP_179541284.1">
    <property type="nucleotide sequence ID" value="NZ_BAAALL010000002.1"/>
</dbReference>
<evidence type="ECO:0000256" key="5">
    <source>
        <dbReference type="ARBA" id="ARBA00022729"/>
    </source>
</evidence>
<evidence type="ECO:0000256" key="9">
    <source>
        <dbReference type="SAM" id="MobiDB-lite"/>
    </source>
</evidence>
<feature type="region of interest" description="Disordered" evidence="9">
    <location>
        <begin position="800"/>
        <end position="848"/>
    </location>
</feature>
<dbReference type="AlphaFoldDB" id="A0A7Z0GLT6"/>
<accession>A0A7Z0GLT6</accession>
<keyword evidence="3" id="KW-0964">Secreted</keyword>
<dbReference type="GO" id="GO:0046872">
    <property type="term" value="F:metal ion binding"/>
    <property type="evidence" value="ECO:0007669"/>
    <property type="project" value="UniProtKB-KW"/>
</dbReference>
<keyword evidence="4" id="KW-0479">Metal-binding</keyword>
<evidence type="ECO:0000256" key="2">
    <source>
        <dbReference type="ARBA" id="ARBA00004613"/>
    </source>
</evidence>
<comment type="cofactor">
    <cofactor evidence="1">
        <name>Ca(2+)</name>
        <dbReference type="ChEBI" id="CHEBI:29108"/>
    </cofactor>
</comment>
<dbReference type="InterPro" id="IPR006626">
    <property type="entry name" value="PbH1"/>
</dbReference>
<reference evidence="12 13" key="1">
    <citation type="submission" date="2020-07" db="EMBL/GenBank/DDBJ databases">
        <title>Sequencing the genomes of 1000 actinobacteria strains.</title>
        <authorList>
            <person name="Klenk H.-P."/>
        </authorList>
    </citation>
    <scope>NUCLEOTIDE SEQUENCE [LARGE SCALE GENOMIC DNA]</scope>
    <source>
        <strain evidence="12 13">DSM 15475</strain>
    </source>
</reference>
<dbReference type="InterPro" id="IPR012334">
    <property type="entry name" value="Pectin_lyas_fold"/>
</dbReference>
<feature type="domain" description="Pectate disaccharide-lyase-like N-terminal" evidence="11">
    <location>
        <begin position="203"/>
        <end position="271"/>
    </location>
</feature>